<feature type="non-terminal residue" evidence="1">
    <location>
        <position position="1"/>
    </location>
</feature>
<sequence length="223" mass="24546">SEQEAVFLENTTAWVPKAPVMPEASAPVLKKPVVIPRIDTSGKITIPLPFMRAYSPDLRPHDVNERDFLAFIDNLAVAQTAPVPLQLLDVAGHAVGFVPHHWAMFAGASMNMAAGVGTAAVSAFRTRHFMDKVNREYFAPRGLNASLCKNDQLAEKLGYDPSLPQVAPLNIRSGPTTIRDRRLQALEPYIAPLSFDVPLPTNQRNALDQMAAKQSERNIQKKE</sequence>
<proteinExistence type="predicted"/>
<evidence type="ECO:0000313" key="1">
    <source>
        <dbReference type="EMBL" id="KAF2791177.1"/>
    </source>
</evidence>
<evidence type="ECO:0000313" key="2">
    <source>
        <dbReference type="Proteomes" id="UP000799757"/>
    </source>
</evidence>
<organism evidence="1 2">
    <name type="scientific">Melanomma pulvis-pyrius CBS 109.77</name>
    <dbReference type="NCBI Taxonomy" id="1314802"/>
    <lineage>
        <taxon>Eukaryota</taxon>
        <taxon>Fungi</taxon>
        <taxon>Dikarya</taxon>
        <taxon>Ascomycota</taxon>
        <taxon>Pezizomycotina</taxon>
        <taxon>Dothideomycetes</taxon>
        <taxon>Pleosporomycetidae</taxon>
        <taxon>Pleosporales</taxon>
        <taxon>Melanommataceae</taxon>
        <taxon>Melanomma</taxon>
    </lineage>
</organism>
<protein>
    <submittedName>
        <fullName evidence="1">Uncharacterized protein</fullName>
    </submittedName>
</protein>
<accession>A0A6A6X5H4</accession>
<dbReference type="PANTHER" id="PTHR38887:SF1">
    <property type="entry name" value="RAS MODIFICATION PROTEIN ERF4"/>
    <property type="match status" value="1"/>
</dbReference>
<dbReference type="Proteomes" id="UP000799757">
    <property type="component" value="Unassembled WGS sequence"/>
</dbReference>
<dbReference type="EMBL" id="MU002033">
    <property type="protein sequence ID" value="KAF2791177.1"/>
    <property type="molecule type" value="Genomic_DNA"/>
</dbReference>
<name>A0A6A6X5H4_9PLEO</name>
<gene>
    <name evidence="1" type="ORF">K505DRAFT_206973</name>
</gene>
<feature type="non-terminal residue" evidence="1">
    <location>
        <position position="223"/>
    </location>
</feature>
<dbReference type="PANTHER" id="PTHR38887">
    <property type="entry name" value="CHROMOSOME 21, WHOLE GENOME SHOTGUN SEQUENCE"/>
    <property type="match status" value="1"/>
</dbReference>
<dbReference type="AlphaFoldDB" id="A0A6A6X5H4"/>
<dbReference type="InterPro" id="IPR053221">
    <property type="entry name" value="Burnettramic_acid_biosynth"/>
</dbReference>
<reference evidence="1" key="1">
    <citation type="journal article" date="2020" name="Stud. Mycol.">
        <title>101 Dothideomycetes genomes: a test case for predicting lifestyles and emergence of pathogens.</title>
        <authorList>
            <person name="Haridas S."/>
            <person name="Albert R."/>
            <person name="Binder M."/>
            <person name="Bloem J."/>
            <person name="Labutti K."/>
            <person name="Salamov A."/>
            <person name="Andreopoulos B."/>
            <person name="Baker S."/>
            <person name="Barry K."/>
            <person name="Bills G."/>
            <person name="Bluhm B."/>
            <person name="Cannon C."/>
            <person name="Castanera R."/>
            <person name="Culley D."/>
            <person name="Daum C."/>
            <person name="Ezra D."/>
            <person name="Gonzalez J."/>
            <person name="Henrissat B."/>
            <person name="Kuo A."/>
            <person name="Liang C."/>
            <person name="Lipzen A."/>
            <person name="Lutzoni F."/>
            <person name="Magnuson J."/>
            <person name="Mondo S."/>
            <person name="Nolan M."/>
            <person name="Ohm R."/>
            <person name="Pangilinan J."/>
            <person name="Park H.-J."/>
            <person name="Ramirez L."/>
            <person name="Alfaro M."/>
            <person name="Sun H."/>
            <person name="Tritt A."/>
            <person name="Yoshinaga Y."/>
            <person name="Zwiers L.-H."/>
            <person name="Turgeon B."/>
            <person name="Goodwin S."/>
            <person name="Spatafora J."/>
            <person name="Crous P."/>
            <person name="Grigoriev I."/>
        </authorList>
    </citation>
    <scope>NUCLEOTIDE SEQUENCE</scope>
    <source>
        <strain evidence="1">CBS 109.77</strain>
    </source>
</reference>
<dbReference type="OrthoDB" id="3068835at2759"/>
<keyword evidence="2" id="KW-1185">Reference proteome</keyword>